<evidence type="ECO:0008006" key="4">
    <source>
        <dbReference type="Google" id="ProtNLM"/>
    </source>
</evidence>
<accession>A0ABQ1GS09</accession>
<dbReference type="InterPro" id="IPR038444">
    <property type="entry name" value="DUF465_sf"/>
</dbReference>
<dbReference type="Proteomes" id="UP000620046">
    <property type="component" value="Unassembled WGS sequence"/>
</dbReference>
<dbReference type="EMBL" id="BMJA01000005">
    <property type="protein sequence ID" value="GGA49238.1"/>
    <property type="molecule type" value="Genomic_DNA"/>
</dbReference>
<name>A0ABQ1GS09_9GAMM</name>
<feature type="coiled-coil region" evidence="1">
    <location>
        <begin position="50"/>
        <end position="98"/>
    </location>
</feature>
<evidence type="ECO:0000313" key="3">
    <source>
        <dbReference type="Proteomes" id="UP000620046"/>
    </source>
</evidence>
<proteinExistence type="predicted"/>
<dbReference type="Gene3D" id="6.10.280.50">
    <property type="match status" value="1"/>
</dbReference>
<organism evidence="2 3">
    <name type="scientific">Dyella nitratireducens</name>
    <dbReference type="NCBI Taxonomy" id="1849580"/>
    <lineage>
        <taxon>Bacteria</taxon>
        <taxon>Pseudomonadati</taxon>
        <taxon>Pseudomonadota</taxon>
        <taxon>Gammaproteobacteria</taxon>
        <taxon>Lysobacterales</taxon>
        <taxon>Rhodanobacteraceae</taxon>
        <taxon>Dyella</taxon>
    </lineage>
</organism>
<gene>
    <name evidence="2" type="ORF">GCM10010981_43180</name>
</gene>
<evidence type="ECO:0000256" key="1">
    <source>
        <dbReference type="SAM" id="Coils"/>
    </source>
</evidence>
<evidence type="ECO:0000313" key="2">
    <source>
        <dbReference type="EMBL" id="GGA49238.1"/>
    </source>
</evidence>
<keyword evidence="1" id="KW-0175">Coiled coil</keyword>
<sequence length="105" mass="11886">MGGTGIRRADAYCTHPAGHIRARYNCSFFRRRPCNAAMQAQDPAQIAHLLAELRQEHRDLDVAIQQMSNSIGCDELQITRMKKRKLLLKDAIARLESKLIPDLDA</sequence>
<dbReference type="InterPro" id="IPR007420">
    <property type="entry name" value="DUF465"/>
</dbReference>
<reference evidence="3" key="1">
    <citation type="journal article" date="2019" name="Int. J. Syst. Evol. Microbiol.">
        <title>The Global Catalogue of Microorganisms (GCM) 10K type strain sequencing project: providing services to taxonomists for standard genome sequencing and annotation.</title>
        <authorList>
            <consortium name="The Broad Institute Genomics Platform"/>
            <consortium name="The Broad Institute Genome Sequencing Center for Infectious Disease"/>
            <person name="Wu L."/>
            <person name="Ma J."/>
        </authorList>
    </citation>
    <scope>NUCLEOTIDE SEQUENCE [LARGE SCALE GENOMIC DNA]</scope>
    <source>
        <strain evidence="3">CGMCC 1.15439</strain>
    </source>
</reference>
<comment type="caution">
    <text evidence="2">The sequence shown here is derived from an EMBL/GenBank/DDBJ whole genome shotgun (WGS) entry which is preliminary data.</text>
</comment>
<protein>
    <recommendedName>
        <fullName evidence="4">DUF465 domain-containing protein</fullName>
    </recommendedName>
</protein>
<keyword evidence="3" id="KW-1185">Reference proteome</keyword>
<dbReference type="Pfam" id="PF04325">
    <property type="entry name" value="DUF465"/>
    <property type="match status" value="1"/>
</dbReference>